<protein>
    <submittedName>
        <fullName evidence="2">Uncharacterized protein</fullName>
    </submittedName>
</protein>
<comment type="caution">
    <text evidence="2">The sequence shown here is derived from an EMBL/GenBank/DDBJ whole genome shotgun (WGS) entry which is preliminary data.</text>
</comment>
<dbReference type="Proteomes" id="UP000012589">
    <property type="component" value="Unassembled WGS sequence"/>
</dbReference>
<keyword evidence="1" id="KW-0472">Membrane</keyword>
<dbReference type="AlphaFoldDB" id="N2BHT2"/>
<feature type="transmembrane region" description="Helical" evidence="1">
    <location>
        <begin position="36"/>
        <end position="58"/>
    </location>
</feature>
<feature type="transmembrane region" description="Helical" evidence="1">
    <location>
        <begin position="7"/>
        <end position="30"/>
    </location>
</feature>
<dbReference type="STRING" id="1235802.C823_00766"/>
<evidence type="ECO:0000313" key="2">
    <source>
        <dbReference type="EMBL" id="EMZ36399.1"/>
    </source>
</evidence>
<organism evidence="2 3">
    <name type="scientific">Eubacterium plexicaudatum ASF492</name>
    <dbReference type="NCBI Taxonomy" id="1235802"/>
    <lineage>
        <taxon>Bacteria</taxon>
        <taxon>Bacillati</taxon>
        <taxon>Bacillota</taxon>
        <taxon>Clostridia</taxon>
        <taxon>Eubacteriales</taxon>
        <taxon>Eubacteriaceae</taxon>
        <taxon>Eubacterium</taxon>
    </lineage>
</organism>
<sequence>MKQIKRILAILGIVLLVAMYLITLLCAVFDTGNGMMMFKASVTCTVLVPILLWGYTVIYRLAKGKHQKELQETLSRMESEKDA</sequence>
<name>N2BHT2_9FIRM</name>
<proteinExistence type="predicted"/>
<dbReference type="PATRIC" id="fig|1235802.3.peg.824"/>
<keyword evidence="3" id="KW-1185">Reference proteome</keyword>
<evidence type="ECO:0000313" key="3">
    <source>
        <dbReference type="Proteomes" id="UP000012589"/>
    </source>
</evidence>
<dbReference type="EMBL" id="AQFT01000023">
    <property type="protein sequence ID" value="EMZ36399.1"/>
    <property type="molecule type" value="Genomic_DNA"/>
</dbReference>
<keyword evidence="1" id="KW-0812">Transmembrane</keyword>
<keyword evidence="1" id="KW-1133">Transmembrane helix</keyword>
<dbReference type="HOGENOM" id="CLU_179877_0_0_9"/>
<evidence type="ECO:0000256" key="1">
    <source>
        <dbReference type="SAM" id="Phobius"/>
    </source>
</evidence>
<accession>N2BHT2</accession>
<reference evidence="2 3" key="1">
    <citation type="journal article" date="2014" name="Genome Announc.">
        <title>Draft genome sequences of the altered schaedler flora, a defined bacterial community from gnotobiotic mice.</title>
        <authorList>
            <person name="Wannemuehler M.J."/>
            <person name="Overstreet A.M."/>
            <person name="Ward D.V."/>
            <person name="Phillips G.J."/>
        </authorList>
    </citation>
    <scope>NUCLEOTIDE SEQUENCE [LARGE SCALE GENOMIC DNA]</scope>
    <source>
        <strain evidence="2 3">ASF492</strain>
    </source>
</reference>
<gene>
    <name evidence="2" type="ORF">C823_00766</name>
</gene>
<dbReference type="eggNOG" id="ENOG50339R7">
    <property type="taxonomic scope" value="Bacteria"/>
</dbReference>
<dbReference type="OrthoDB" id="1936797at2"/>